<comment type="cofactor">
    <cofactor evidence="1">
        <name>Mg(2+)</name>
        <dbReference type="ChEBI" id="CHEBI:18420"/>
    </cofactor>
</comment>
<feature type="domain" description="Nudix hydrolase" evidence="4">
    <location>
        <begin position="29"/>
        <end position="158"/>
    </location>
</feature>
<dbReference type="SUPFAM" id="SSF55811">
    <property type="entry name" value="Nudix"/>
    <property type="match status" value="1"/>
</dbReference>
<dbReference type="Pfam" id="PF00293">
    <property type="entry name" value="NUDIX"/>
    <property type="match status" value="1"/>
</dbReference>
<dbReference type="PROSITE" id="PS51462">
    <property type="entry name" value="NUDIX"/>
    <property type="match status" value="1"/>
</dbReference>
<protein>
    <submittedName>
        <fullName evidence="5">Putative pyrophosphohydrolase</fullName>
    </submittedName>
</protein>
<dbReference type="STRING" id="1193182.BN11_2550004"/>
<evidence type="ECO:0000256" key="3">
    <source>
        <dbReference type="ARBA" id="ARBA00022842"/>
    </source>
</evidence>
<dbReference type="PANTHER" id="PTHR43046">
    <property type="entry name" value="GDP-MANNOSE MANNOSYL HYDROLASE"/>
    <property type="match status" value="1"/>
</dbReference>
<dbReference type="OrthoDB" id="4247482at2"/>
<sequence length="172" mass="19512">MAEKPLIDIRWDEDKRRKFIETLNDRLPTKRIIAQGILRNERGEVLLCQLTYKQEWDLPGGIVDKFESPAHCVARECREELGVDLPVGELLTTSWLPPYRGWDDAVAFIFDLGVAQADLEARMTLQRREISAVHWVGPADLDAHAAPYAARLIRSALAADRTAYLENGESRS</sequence>
<evidence type="ECO:0000259" key="4">
    <source>
        <dbReference type="PROSITE" id="PS51462"/>
    </source>
</evidence>
<keyword evidence="2 5" id="KW-0378">Hydrolase</keyword>
<evidence type="ECO:0000313" key="5">
    <source>
        <dbReference type="EMBL" id="CCH73304.1"/>
    </source>
</evidence>
<evidence type="ECO:0000256" key="2">
    <source>
        <dbReference type="ARBA" id="ARBA00022801"/>
    </source>
</evidence>
<evidence type="ECO:0000313" key="6">
    <source>
        <dbReference type="Proteomes" id="UP000035763"/>
    </source>
</evidence>
<dbReference type="RefSeq" id="WP_048698811.1">
    <property type="nucleotide sequence ID" value="NZ_HG764815.1"/>
</dbReference>
<keyword evidence="3" id="KW-0460">Magnesium</keyword>
<dbReference type="InterPro" id="IPR015797">
    <property type="entry name" value="NUDIX_hydrolase-like_dom_sf"/>
</dbReference>
<comment type="caution">
    <text evidence="5">The sequence shown here is derived from an EMBL/GenBank/DDBJ whole genome shotgun (WGS) entry which is preliminary data.</text>
</comment>
<dbReference type="Proteomes" id="UP000035763">
    <property type="component" value="Unassembled WGS sequence"/>
</dbReference>
<name>W6K3I1_9MICO</name>
<dbReference type="AlphaFoldDB" id="W6K3I1"/>
<dbReference type="Gene3D" id="3.90.79.10">
    <property type="entry name" value="Nucleoside Triphosphate Pyrophosphohydrolase"/>
    <property type="match status" value="1"/>
</dbReference>
<dbReference type="PANTHER" id="PTHR43046:SF12">
    <property type="entry name" value="GDP-MANNOSE MANNOSYL HYDROLASE"/>
    <property type="match status" value="1"/>
</dbReference>
<gene>
    <name evidence="5" type="ORF">BN11_2550004</name>
</gene>
<organism evidence="5 6">
    <name type="scientific">Nostocoides australiense Ben110</name>
    <dbReference type="NCBI Taxonomy" id="1193182"/>
    <lineage>
        <taxon>Bacteria</taxon>
        <taxon>Bacillati</taxon>
        <taxon>Actinomycetota</taxon>
        <taxon>Actinomycetes</taxon>
        <taxon>Micrococcales</taxon>
        <taxon>Intrasporangiaceae</taxon>
        <taxon>Nostocoides</taxon>
    </lineage>
</organism>
<evidence type="ECO:0000256" key="1">
    <source>
        <dbReference type="ARBA" id="ARBA00001946"/>
    </source>
</evidence>
<proteinExistence type="predicted"/>
<dbReference type="EMBL" id="CAJA01000174">
    <property type="protein sequence ID" value="CCH73304.1"/>
    <property type="molecule type" value="Genomic_DNA"/>
</dbReference>
<accession>W6K3I1</accession>
<dbReference type="CDD" id="cd18876">
    <property type="entry name" value="NUDIX_Hydrolase"/>
    <property type="match status" value="1"/>
</dbReference>
<keyword evidence="6" id="KW-1185">Reference proteome</keyword>
<reference evidence="5 6" key="1">
    <citation type="journal article" date="2013" name="ISME J.">
        <title>A metabolic model for members of the genus Tetrasphaera involved in enhanced biological phosphorus removal.</title>
        <authorList>
            <person name="Kristiansen R."/>
            <person name="Nguyen H.T.T."/>
            <person name="Saunders A.M."/>
            <person name="Nielsen J.L."/>
            <person name="Wimmer R."/>
            <person name="Le V.Q."/>
            <person name="McIlroy S.J."/>
            <person name="Petrovski S."/>
            <person name="Seviour R.J."/>
            <person name="Calteau A."/>
            <person name="Nielsen K.L."/>
            <person name="Nielsen P.H."/>
        </authorList>
    </citation>
    <scope>NUCLEOTIDE SEQUENCE [LARGE SCALE GENOMIC DNA]</scope>
    <source>
        <strain evidence="5 6">Ben110</strain>
    </source>
</reference>
<dbReference type="InterPro" id="IPR000086">
    <property type="entry name" value="NUDIX_hydrolase_dom"/>
</dbReference>
<dbReference type="GO" id="GO:0016787">
    <property type="term" value="F:hydrolase activity"/>
    <property type="evidence" value="ECO:0007669"/>
    <property type="project" value="UniProtKB-KW"/>
</dbReference>